<dbReference type="InterPro" id="IPR019606">
    <property type="entry name" value="GerMN"/>
</dbReference>
<sequence length="416" mass="45924">MLRRIKKPWWVLLAATAVLAACGAEEEAQETLEQIDPPQFVDEQDDLGLDDSPAGGMAEEVNDEEMDMENGMEEAMEEDDMQMEEKGGVMDDGEMNDEMNEEMNEEMHEDMDEDMEMEEKGGSAMEETAMRELYLMDRNGMVTPQTFALPSSDDELAQSISYLIKGGPVTEMLPNGFQAVLPPDTQVIAAEVTDDGAAVVDFSSEFTDYRAEDELRILQSVTWTATQFDGVERVHLRVNGEELKVMPQNGTPVSEGYSRSHGINLEATAISDISNTKPVTVYFLSQPEDETYYVPVTRRVPANADVHTAVVDELLKGPGFATTLLTDFRTETALVDEPRLSNGTVELNFNEGILSQMEGTAVSEHVVNMIVLSLTEQEEVEQVSISVNDDDQLMVSSGAALTEPVSRPGSVNTEKY</sequence>
<dbReference type="PROSITE" id="PS51257">
    <property type="entry name" value="PROKAR_LIPOPROTEIN"/>
    <property type="match status" value="1"/>
</dbReference>
<dbReference type="EMBL" id="PDOF01000001">
    <property type="protein sequence ID" value="PYZ97302.1"/>
    <property type="molecule type" value="Genomic_DNA"/>
</dbReference>
<evidence type="ECO:0000256" key="1">
    <source>
        <dbReference type="SAM" id="Coils"/>
    </source>
</evidence>
<accession>A0A2W0HJR0</accession>
<evidence type="ECO:0000313" key="4">
    <source>
        <dbReference type="EMBL" id="PYZ97302.1"/>
    </source>
</evidence>
<proteinExistence type="predicted"/>
<gene>
    <name evidence="4" type="ORF">CR205_01470</name>
</gene>
<dbReference type="Proteomes" id="UP000248066">
    <property type="component" value="Unassembled WGS sequence"/>
</dbReference>
<evidence type="ECO:0000313" key="5">
    <source>
        <dbReference type="Proteomes" id="UP000248066"/>
    </source>
</evidence>
<evidence type="ECO:0000256" key="2">
    <source>
        <dbReference type="SAM" id="SignalP"/>
    </source>
</evidence>
<keyword evidence="2" id="KW-0732">Signal</keyword>
<organism evidence="4 5">
    <name type="scientific">Alteribacter lacisalsi</name>
    <dbReference type="NCBI Taxonomy" id="2045244"/>
    <lineage>
        <taxon>Bacteria</taxon>
        <taxon>Bacillati</taxon>
        <taxon>Bacillota</taxon>
        <taxon>Bacilli</taxon>
        <taxon>Bacillales</taxon>
        <taxon>Bacillaceae</taxon>
        <taxon>Alteribacter</taxon>
    </lineage>
</organism>
<protein>
    <submittedName>
        <fullName evidence="4">Sporulation protein</fullName>
    </submittedName>
</protein>
<dbReference type="AlphaFoldDB" id="A0A2W0HJR0"/>
<comment type="caution">
    <text evidence="4">The sequence shown here is derived from an EMBL/GenBank/DDBJ whole genome shotgun (WGS) entry which is preliminary data.</text>
</comment>
<feature type="domain" description="GerMN" evidence="3">
    <location>
        <begin position="156"/>
        <end position="247"/>
    </location>
</feature>
<dbReference type="RefSeq" id="WP_110516246.1">
    <property type="nucleotide sequence ID" value="NZ_PDOF01000001.1"/>
</dbReference>
<dbReference type="SMART" id="SM00909">
    <property type="entry name" value="Germane"/>
    <property type="match status" value="2"/>
</dbReference>
<dbReference type="OrthoDB" id="1715058at2"/>
<reference evidence="4 5" key="1">
    <citation type="submission" date="2017-10" db="EMBL/GenBank/DDBJ databases">
        <title>Bacillus sp. nov., a halophilic bacterium isolated from a Yangshapao Lake.</title>
        <authorList>
            <person name="Wang H."/>
        </authorList>
    </citation>
    <scope>NUCLEOTIDE SEQUENCE [LARGE SCALE GENOMIC DNA]</scope>
    <source>
        <strain evidence="4 5">YSP-3</strain>
    </source>
</reference>
<feature type="signal peptide" evidence="2">
    <location>
        <begin position="1"/>
        <end position="20"/>
    </location>
</feature>
<feature type="chain" id="PRO_5015891504" evidence="2">
    <location>
        <begin position="21"/>
        <end position="416"/>
    </location>
</feature>
<keyword evidence="5" id="KW-1185">Reference proteome</keyword>
<dbReference type="Pfam" id="PF10646">
    <property type="entry name" value="Germane"/>
    <property type="match status" value="2"/>
</dbReference>
<evidence type="ECO:0000259" key="3">
    <source>
        <dbReference type="SMART" id="SM00909"/>
    </source>
</evidence>
<feature type="coiled-coil region" evidence="1">
    <location>
        <begin position="58"/>
        <end position="120"/>
    </location>
</feature>
<keyword evidence="1" id="KW-0175">Coiled coil</keyword>
<name>A0A2W0HJR0_9BACI</name>
<feature type="domain" description="GerMN" evidence="3">
    <location>
        <begin position="307"/>
        <end position="396"/>
    </location>
</feature>